<dbReference type="Pfam" id="PF17762">
    <property type="entry name" value="HTH_ParB"/>
    <property type="match status" value="1"/>
</dbReference>
<dbReference type="FunFam" id="3.90.1530.30:FF:000001">
    <property type="entry name" value="Chromosome partitioning protein ParB"/>
    <property type="match status" value="1"/>
</dbReference>
<dbReference type="InterPro" id="IPR001387">
    <property type="entry name" value="Cro/C1-type_HTH"/>
</dbReference>
<evidence type="ECO:0000259" key="4">
    <source>
        <dbReference type="PROSITE" id="PS50943"/>
    </source>
</evidence>
<reference evidence="6" key="1">
    <citation type="submission" date="2017-09" db="EMBL/GenBank/DDBJ databases">
        <title>Depth-based differentiation of microbial function through sediment-hosted aquifers and enrichment of novel symbionts in the deep terrestrial subsurface.</title>
        <authorList>
            <person name="Probst A.J."/>
            <person name="Ladd B."/>
            <person name="Jarett J.K."/>
            <person name="Geller-Mcgrath D.E."/>
            <person name="Sieber C.M.K."/>
            <person name="Emerson J.B."/>
            <person name="Anantharaman K."/>
            <person name="Thomas B.C."/>
            <person name="Malmstrom R."/>
            <person name="Stieglmeier M."/>
            <person name="Klingl A."/>
            <person name="Woyke T."/>
            <person name="Ryan C.M."/>
            <person name="Banfield J.F."/>
        </authorList>
    </citation>
    <scope>NUCLEOTIDE SEQUENCE [LARGE SCALE GENOMIC DNA]</scope>
</reference>
<keyword evidence="2" id="KW-0159">Chromosome partition</keyword>
<dbReference type="GO" id="GO:0005694">
    <property type="term" value="C:chromosome"/>
    <property type="evidence" value="ECO:0007669"/>
    <property type="project" value="TreeGrafter"/>
</dbReference>
<evidence type="ECO:0000313" key="6">
    <source>
        <dbReference type="Proteomes" id="UP000230154"/>
    </source>
</evidence>
<dbReference type="InterPro" id="IPR057240">
    <property type="entry name" value="ParB_dimer_C"/>
</dbReference>
<protein>
    <recommendedName>
        <fullName evidence="4">HTH cro/C1-type domain-containing protein</fullName>
    </recommendedName>
</protein>
<accession>A0A2H0TPF0</accession>
<dbReference type="SUPFAM" id="SSF110849">
    <property type="entry name" value="ParB/Sulfiredoxin"/>
    <property type="match status" value="1"/>
</dbReference>
<dbReference type="InterPro" id="IPR004437">
    <property type="entry name" value="ParB/RepB/Spo0J"/>
</dbReference>
<dbReference type="InterPro" id="IPR036086">
    <property type="entry name" value="ParB/Sulfiredoxin_sf"/>
</dbReference>
<dbReference type="PROSITE" id="PS50943">
    <property type="entry name" value="HTH_CROC1"/>
    <property type="match status" value="1"/>
</dbReference>
<gene>
    <name evidence="5" type="ORF">COU35_04275</name>
</gene>
<dbReference type="NCBIfam" id="TIGR00180">
    <property type="entry name" value="parB_part"/>
    <property type="match status" value="1"/>
</dbReference>
<dbReference type="GO" id="GO:0045881">
    <property type="term" value="P:positive regulation of sporulation resulting in formation of a cellular spore"/>
    <property type="evidence" value="ECO:0007669"/>
    <property type="project" value="TreeGrafter"/>
</dbReference>
<dbReference type="GO" id="GO:0007059">
    <property type="term" value="P:chromosome segregation"/>
    <property type="evidence" value="ECO:0007669"/>
    <property type="project" value="UniProtKB-KW"/>
</dbReference>
<dbReference type="Pfam" id="PF23552">
    <property type="entry name" value="ParB_C"/>
    <property type="match status" value="1"/>
</dbReference>
<dbReference type="AlphaFoldDB" id="A0A2H0TPF0"/>
<dbReference type="FunFam" id="1.10.10.2830:FF:000001">
    <property type="entry name" value="Chromosome partitioning protein ParB"/>
    <property type="match status" value="1"/>
</dbReference>
<dbReference type="InterPro" id="IPR050336">
    <property type="entry name" value="Chromosome_partition/occlusion"/>
</dbReference>
<evidence type="ECO:0000256" key="2">
    <source>
        <dbReference type="ARBA" id="ARBA00022829"/>
    </source>
</evidence>
<sequence>MALGKGLNSLIPQQKTRKKIRLETGHGDSERLWHIPLSEIAPNPAQPRKQFNHADLEDLVVSIKKHGIMQPITVSERDDGGYEIVAGERRFRASQIAEMPTIPAIVRQVNEQEKLELALIENIQRQQLNAIEEAFAFQRLMEEFGLTQQEVAEQVGKSRSVIANTVRLLGLPDDIQRALIDGKISMGKARALLSLNTEKEQMAMFQRLTGSDITVRDVEHAVQRSRASRKGSVRRDPNVIAQEEMLEQRFGTKVRITQKGDRGTITIEYHSREELKRLLGELT</sequence>
<evidence type="ECO:0000256" key="3">
    <source>
        <dbReference type="ARBA" id="ARBA00023125"/>
    </source>
</evidence>
<dbReference type="Proteomes" id="UP000230154">
    <property type="component" value="Unassembled WGS sequence"/>
</dbReference>
<dbReference type="SMART" id="SM00470">
    <property type="entry name" value="ParB"/>
    <property type="match status" value="1"/>
</dbReference>
<dbReference type="Pfam" id="PF02195">
    <property type="entry name" value="ParB_N"/>
    <property type="match status" value="1"/>
</dbReference>
<comment type="caution">
    <text evidence="5">The sequence shown here is derived from an EMBL/GenBank/DDBJ whole genome shotgun (WGS) entry which is preliminary data.</text>
</comment>
<dbReference type="InterPro" id="IPR041468">
    <property type="entry name" value="HTH_ParB/Spo0J"/>
</dbReference>
<dbReference type="GO" id="GO:0003677">
    <property type="term" value="F:DNA binding"/>
    <property type="evidence" value="ECO:0007669"/>
    <property type="project" value="UniProtKB-KW"/>
</dbReference>
<comment type="similarity">
    <text evidence="1">Belongs to the ParB family.</text>
</comment>
<dbReference type="Gene3D" id="3.90.1530.30">
    <property type="match status" value="1"/>
</dbReference>
<dbReference type="PANTHER" id="PTHR33375">
    <property type="entry name" value="CHROMOSOME-PARTITIONING PROTEIN PARB-RELATED"/>
    <property type="match status" value="1"/>
</dbReference>
<dbReference type="EMBL" id="PFCB01000030">
    <property type="protein sequence ID" value="PIR74031.1"/>
    <property type="molecule type" value="Genomic_DNA"/>
</dbReference>
<dbReference type="SUPFAM" id="SSF109709">
    <property type="entry name" value="KorB DNA-binding domain-like"/>
    <property type="match status" value="1"/>
</dbReference>
<keyword evidence="3" id="KW-0238">DNA-binding</keyword>
<dbReference type="Gene3D" id="1.10.10.2830">
    <property type="match status" value="1"/>
</dbReference>
<proteinExistence type="inferred from homology"/>
<organism evidence="5 6">
    <name type="scientific">Candidatus Magasanikbacteria bacterium CG10_big_fil_rev_8_21_14_0_10_47_10</name>
    <dbReference type="NCBI Taxonomy" id="1974652"/>
    <lineage>
        <taxon>Bacteria</taxon>
        <taxon>Candidatus Magasanikiibacteriota</taxon>
    </lineage>
</organism>
<dbReference type="CDD" id="cd16393">
    <property type="entry name" value="SPO0J_N"/>
    <property type="match status" value="1"/>
</dbReference>
<dbReference type="InterPro" id="IPR003115">
    <property type="entry name" value="ParB_N"/>
</dbReference>
<evidence type="ECO:0000313" key="5">
    <source>
        <dbReference type="EMBL" id="PIR74031.1"/>
    </source>
</evidence>
<name>A0A2H0TPF0_9BACT</name>
<feature type="domain" description="HTH cro/C1-type" evidence="4">
    <location>
        <begin position="137"/>
        <end position="164"/>
    </location>
</feature>
<dbReference type="PANTHER" id="PTHR33375:SF1">
    <property type="entry name" value="CHROMOSOME-PARTITIONING PROTEIN PARB-RELATED"/>
    <property type="match status" value="1"/>
</dbReference>
<evidence type="ECO:0000256" key="1">
    <source>
        <dbReference type="ARBA" id="ARBA00006295"/>
    </source>
</evidence>